<proteinExistence type="inferred from homology"/>
<protein>
    <submittedName>
        <fullName evidence="5">Gluthatione ABC transport system ATP-binding protein GsiA</fullName>
    </submittedName>
</protein>
<organism evidence="5 6">
    <name type="scientific">Clostridium aceticum</name>
    <dbReference type="NCBI Taxonomy" id="84022"/>
    <lineage>
        <taxon>Bacteria</taxon>
        <taxon>Bacillati</taxon>
        <taxon>Bacillota</taxon>
        <taxon>Clostridia</taxon>
        <taxon>Eubacteriales</taxon>
        <taxon>Clostridiaceae</taxon>
        <taxon>Clostridium</taxon>
    </lineage>
</organism>
<dbReference type="GO" id="GO:0016887">
    <property type="term" value="F:ATP hydrolysis activity"/>
    <property type="evidence" value="ECO:0007669"/>
    <property type="project" value="InterPro"/>
</dbReference>
<dbReference type="EMBL" id="CP009687">
    <property type="protein sequence ID" value="AKL94305.1"/>
    <property type="molecule type" value="Genomic_DNA"/>
</dbReference>
<dbReference type="STRING" id="84022.CACET_c07950"/>
<dbReference type="InterPro" id="IPR003439">
    <property type="entry name" value="ABC_transporter-like_ATP-bd"/>
</dbReference>
<dbReference type="OrthoDB" id="9806285at2"/>
<dbReference type="RefSeq" id="WP_044825794.1">
    <property type="nucleotide sequence ID" value="NZ_CP009687.1"/>
</dbReference>
<evidence type="ECO:0000256" key="2">
    <source>
        <dbReference type="ARBA" id="ARBA00022448"/>
    </source>
</evidence>
<dbReference type="SMR" id="A0A0D8I7U9"/>
<evidence type="ECO:0000256" key="4">
    <source>
        <dbReference type="ARBA" id="ARBA00022840"/>
    </source>
</evidence>
<dbReference type="NCBIfam" id="NF010167">
    <property type="entry name" value="PRK13648.1"/>
    <property type="match status" value="2"/>
</dbReference>
<keyword evidence="3" id="KW-0547">Nucleotide-binding</keyword>
<keyword evidence="2" id="KW-0813">Transport</keyword>
<dbReference type="AlphaFoldDB" id="A0A0D8I7U9"/>
<dbReference type="KEGG" id="cace:CACET_c07950"/>
<comment type="similarity">
    <text evidence="1">Belongs to the ABC transporter superfamily.</text>
</comment>
<dbReference type="PANTHER" id="PTHR43776:SF7">
    <property type="entry name" value="D,D-DIPEPTIDE TRANSPORT ATP-BINDING PROTEIN DDPF-RELATED"/>
    <property type="match status" value="1"/>
</dbReference>
<dbReference type="Gene3D" id="3.40.50.300">
    <property type="entry name" value="P-loop containing nucleotide triphosphate hydrolases"/>
    <property type="match status" value="2"/>
</dbReference>
<accession>A0A0D8I7U9</accession>
<name>A0A0D8I7U9_9CLOT</name>
<evidence type="ECO:0000313" key="6">
    <source>
        <dbReference type="Proteomes" id="UP000035704"/>
    </source>
</evidence>
<dbReference type="InterPro" id="IPR013563">
    <property type="entry name" value="Oligopep_ABC_C"/>
</dbReference>
<dbReference type="GO" id="GO:0055085">
    <property type="term" value="P:transmembrane transport"/>
    <property type="evidence" value="ECO:0007669"/>
    <property type="project" value="UniProtKB-ARBA"/>
</dbReference>
<dbReference type="PROSITE" id="PS00211">
    <property type="entry name" value="ABC_TRANSPORTER_1"/>
    <property type="match status" value="2"/>
</dbReference>
<dbReference type="SUPFAM" id="SSF52540">
    <property type="entry name" value="P-loop containing nucleoside triphosphate hydrolases"/>
    <property type="match status" value="2"/>
</dbReference>
<dbReference type="Proteomes" id="UP000035704">
    <property type="component" value="Chromosome"/>
</dbReference>
<dbReference type="Pfam" id="PF08352">
    <property type="entry name" value="oligo_HPY"/>
    <property type="match status" value="1"/>
</dbReference>
<dbReference type="PANTHER" id="PTHR43776">
    <property type="entry name" value="TRANSPORT ATP-BINDING PROTEIN"/>
    <property type="match status" value="1"/>
</dbReference>
<evidence type="ECO:0000256" key="1">
    <source>
        <dbReference type="ARBA" id="ARBA00005417"/>
    </source>
</evidence>
<dbReference type="PROSITE" id="PS50893">
    <property type="entry name" value="ABC_TRANSPORTER_2"/>
    <property type="match status" value="2"/>
</dbReference>
<dbReference type="PATRIC" id="fig|84022.5.peg.1287"/>
<sequence length="571" mass="64532">MENKVLQVEDLAVCYSQGGIPAVKKASFAVEQGSTLGIIGESGSGKTTIAMAIMGLLEKNTAIEGKIYYKEIEISALSEKERNRYRWKNIAIVYQNHLDILNPVLTIYEQIAEGLRQHTNFVEKEIEKKIKELCLMVSLEERWLTHYPHQLSGGMRQKVLIAMALCCDPEVLIVDEPTTALDAATREEIIDLLYKLQKQKKITMLLISHDMYVIKRLSTRALVMYSGKILEEGFTKDVMENPLHTYTRGLLNASLDINPYQDLWGIPGEDIEDKKEGCVFYHRCIQKSEGCQFTAPTLEYTSLERRVACNRGGIITLLEGKNISKSYVYKNQVTNACKNCHIKIRSGEIVALIGQSGSGKTTLASILSGLLKEDAGEVFFEGKFVKGNNFTKIKNGIQMVFQDPFSATNESFTIEEIVREPLDILKLEKKEERKIKVKKVLEEVQLPISENFLQRQCSTLSGGQRQRLAIARSLIMEPKLLIADEISSMLDPSTKANVLRLLKGLQNTRGFAMLYITHDLMLARKIADEAYIMWQGEIIEKGNALKVFHRPESSYGKVLIEKELHKNIDSL</sequence>
<dbReference type="CDD" id="cd03257">
    <property type="entry name" value="ABC_NikE_OppD_transporters"/>
    <property type="match status" value="2"/>
</dbReference>
<keyword evidence="4 5" id="KW-0067">ATP-binding</keyword>
<dbReference type="InterPro" id="IPR050319">
    <property type="entry name" value="ABC_transp_ATP-bind"/>
</dbReference>
<dbReference type="NCBIfam" id="TIGR01727">
    <property type="entry name" value="oligo_HPY"/>
    <property type="match status" value="1"/>
</dbReference>
<evidence type="ECO:0000256" key="3">
    <source>
        <dbReference type="ARBA" id="ARBA00022741"/>
    </source>
</evidence>
<dbReference type="GO" id="GO:0005524">
    <property type="term" value="F:ATP binding"/>
    <property type="evidence" value="ECO:0007669"/>
    <property type="project" value="UniProtKB-KW"/>
</dbReference>
<gene>
    <name evidence="5" type="primary">gsiA</name>
    <name evidence="5" type="ORF">CACET_c07950</name>
</gene>
<dbReference type="Pfam" id="PF00005">
    <property type="entry name" value="ABC_tran"/>
    <property type="match status" value="2"/>
</dbReference>
<dbReference type="SMART" id="SM00382">
    <property type="entry name" value="AAA"/>
    <property type="match status" value="2"/>
</dbReference>
<dbReference type="InterPro" id="IPR027417">
    <property type="entry name" value="P-loop_NTPase"/>
</dbReference>
<evidence type="ECO:0000313" key="5">
    <source>
        <dbReference type="EMBL" id="AKL94305.1"/>
    </source>
</evidence>
<keyword evidence="6" id="KW-1185">Reference proteome</keyword>
<dbReference type="InterPro" id="IPR003593">
    <property type="entry name" value="AAA+_ATPase"/>
</dbReference>
<reference evidence="5 6" key="1">
    <citation type="submission" date="2014-10" db="EMBL/GenBank/DDBJ databases">
        <title>Genome sequence of Clostridium aceticum DSM 1496.</title>
        <authorList>
            <person name="Poehlein A."/>
            <person name="Schiel-Bengelsdorf B."/>
            <person name="Gottschalk G."/>
            <person name="Duerre P."/>
            <person name="Daniel R."/>
        </authorList>
    </citation>
    <scope>NUCLEOTIDE SEQUENCE [LARGE SCALE GENOMIC DNA]</scope>
    <source>
        <strain evidence="5 6">DSM 1496</strain>
    </source>
</reference>
<dbReference type="InterPro" id="IPR017871">
    <property type="entry name" value="ABC_transporter-like_CS"/>
</dbReference>
<dbReference type="GO" id="GO:0015833">
    <property type="term" value="P:peptide transport"/>
    <property type="evidence" value="ECO:0007669"/>
    <property type="project" value="InterPro"/>
</dbReference>